<proteinExistence type="evidence at transcript level"/>
<protein>
    <submittedName>
        <fullName evidence="2">Putative secreted protein</fullName>
    </submittedName>
</protein>
<feature type="signal peptide" evidence="1">
    <location>
        <begin position="1"/>
        <end position="33"/>
    </location>
</feature>
<feature type="non-terminal residue" evidence="2">
    <location>
        <position position="262"/>
    </location>
</feature>
<accession>A0A023GB86</accession>
<name>A0A023GB86_AMBTT</name>
<organism evidence="2">
    <name type="scientific">Amblyomma triste</name>
    <name type="common">Neotropical tick</name>
    <dbReference type="NCBI Taxonomy" id="251400"/>
    <lineage>
        <taxon>Eukaryota</taxon>
        <taxon>Metazoa</taxon>
        <taxon>Ecdysozoa</taxon>
        <taxon>Arthropoda</taxon>
        <taxon>Chelicerata</taxon>
        <taxon>Arachnida</taxon>
        <taxon>Acari</taxon>
        <taxon>Parasitiformes</taxon>
        <taxon>Ixodida</taxon>
        <taxon>Ixodoidea</taxon>
        <taxon>Ixodidae</taxon>
        <taxon>Amblyomminae</taxon>
        <taxon>Amblyomma</taxon>
    </lineage>
</organism>
<evidence type="ECO:0000313" key="2">
    <source>
        <dbReference type="EMBL" id="JAC31172.1"/>
    </source>
</evidence>
<evidence type="ECO:0000256" key="1">
    <source>
        <dbReference type="SAM" id="SignalP"/>
    </source>
</evidence>
<dbReference type="EMBL" id="GBBM01004246">
    <property type="protein sequence ID" value="JAC31172.1"/>
    <property type="molecule type" value="mRNA"/>
</dbReference>
<sequence length="262" mass="30171">DRPLFMRLPPPSDNAMMCRVIILLTMCIMASSALNGSLPDCAQMEEPSQECREEIRTEMCENPNAQNRYGVVGGAFTFYTYNKTNDRCEYYDHIAYRSADHAAFFRLYDCAHHCQKGGGFDVCTKEKYMPTNESKCTYGKREVPFEAWFYNITAEECQTYRTCTPPWEYFPNENGFTYVNFCYSRCGRVHNGNYDMLENGTSTSSCSGDPPAKCAPEDEKKYWNEGYFYNETSGQCELYLICAGPNQWPKGLTTVNYFKSRL</sequence>
<dbReference type="AlphaFoldDB" id="A0A023GB86"/>
<reference evidence="2" key="1">
    <citation type="submission" date="2014-03" db="EMBL/GenBank/DDBJ databases">
        <title>The sialotranscriptome of Amblyomma triste, Amblyomma parvum and Amblyomma cajennense ticks, uncovered by 454-based RNA-seq.</title>
        <authorList>
            <person name="Garcia G.R."/>
            <person name="Gardinassi L.G."/>
            <person name="Ribeiro J.M."/>
            <person name="Anatriello E."/>
            <person name="Ferreira B.R."/>
            <person name="Moreira H.N."/>
            <person name="Mafra C."/>
            <person name="Olegario M.M."/>
            <person name="Szabo P.J."/>
            <person name="Miranda-Santos I.K."/>
            <person name="Maruyama S.R."/>
        </authorList>
    </citation>
    <scope>NUCLEOTIDE SEQUENCE</scope>
    <source>
        <strain evidence="2">Mato Grasso do Sul</strain>
        <tissue evidence="2">Salivary glands</tissue>
    </source>
</reference>
<feature type="chain" id="PRO_5001520957" evidence="1">
    <location>
        <begin position="34"/>
        <end position="262"/>
    </location>
</feature>
<keyword evidence="1" id="KW-0732">Signal</keyword>
<feature type="non-terminal residue" evidence="2">
    <location>
        <position position="1"/>
    </location>
</feature>